<proteinExistence type="predicted"/>
<dbReference type="InterPro" id="IPR000225">
    <property type="entry name" value="Armadillo"/>
</dbReference>
<dbReference type="Gramene" id="mRNA:HanXRQr2_Chr08g0360101">
    <property type="protein sequence ID" value="CDS:HanXRQr2_Chr08g0360101.1"/>
    <property type="gene ID" value="HanXRQr2_Chr08g0360101"/>
</dbReference>
<dbReference type="OrthoDB" id="1683831at2759"/>
<dbReference type="PANTHER" id="PTHR23315:SF307">
    <property type="entry name" value="U-BOX DOMAIN-CONTAINING PROTEIN 19"/>
    <property type="match status" value="1"/>
</dbReference>
<evidence type="ECO:0000256" key="3">
    <source>
        <dbReference type="PROSITE-ProRule" id="PRU00259"/>
    </source>
</evidence>
<dbReference type="OMA" id="SSHQCED"/>
<name>A0A251U812_HELAN</name>
<dbReference type="InterPro" id="IPR016024">
    <property type="entry name" value="ARM-type_fold"/>
</dbReference>
<dbReference type="SUPFAM" id="SSF48371">
    <property type="entry name" value="ARM repeat"/>
    <property type="match status" value="1"/>
</dbReference>
<gene>
    <name evidence="6" type="ORF">HannXRQ_Chr08g0234741</name>
    <name evidence="5" type="ORF">HanXRQr2_Chr08g0360101</name>
</gene>
<evidence type="ECO:0000256" key="2">
    <source>
        <dbReference type="ARBA" id="ARBA00022786"/>
    </source>
</evidence>
<sequence>MAGPAGGCRNREVTRATTGGSVAAEAGIKMAVDFLVFGTKEAKYKACYEVRLLSKSSTFNQACLVEAGVVSSLLDLICFRNPKNQENATASLLNLAKYSKTKKVLVENRGLELILEVAQNGFKMEARQHAEGTLFYLASVDEYRDIIGKIPRSIPVLMELVLDGTDRCKKNALVAILGLLVYPENHWKAIAARIVPLLIDLLRSSHQCEDLVTGSLAILATLANNPDGTMGILSCGALHVILDVVGSTTTSKESREYCVALLLAMCTNGGADVVRVLVSNSSLMGPLYQHLRCFIFINLFCHDHVLS</sequence>
<dbReference type="EMBL" id="MNCJ02000323">
    <property type="protein sequence ID" value="KAF5797134.1"/>
    <property type="molecule type" value="Genomic_DNA"/>
</dbReference>
<dbReference type="PANTHER" id="PTHR23315">
    <property type="entry name" value="U BOX DOMAIN-CONTAINING"/>
    <property type="match status" value="1"/>
</dbReference>
<protein>
    <submittedName>
        <fullName evidence="5">Armadillo-like helical protein</fullName>
    </submittedName>
    <submittedName>
        <fullName evidence="6">Putative armadillo-type fold protein</fullName>
    </submittedName>
</protein>
<keyword evidence="1" id="KW-0677">Repeat</keyword>
<feature type="domain" description="U-box" evidence="4">
    <location>
        <begin position="40"/>
        <end position="266"/>
    </location>
</feature>
<dbReference type="Gene3D" id="1.25.10.10">
    <property type="entry name" value="Leucine-rich Repeat Variant"/>
    <property type="match status" value="1"/>
</dbReference>
<evidence type="ECO:0000313" key="5">
    <source>
        <dbReference type="EMBL" id="KAF5797134.1"/>
    </source>
</evidence>
<dbReference type="Proteomes" id="UP000215914">
    <property type="component" value="Chromosome 8"/>
</dbReference>
<reference evidence="5" key="3">
    <citation type="submission" date="2020-06" db="EMBL/GenBank/DDBJ databases">
        <title>Helianthus annuus Genome sequencing and assembly Release 2.</title>
        <authorList>
            <person name="Gouzy J."/>
            <person name="Langlade N."/>
            <person name="Munos S."/>
        </authorList>
    </citation>
    <scope>NUCLEOTIDE SEQUENCE</scope>
    <source>
        <tissue evidence="5">Leaves</tissue>
    </source>
</reference>
<accession>A0A251U812</accession>
<dbReference type="AlphaFoldDB" id="A0A251U812"/>
<feature type="repeat" description="ARM" evidence="3">
    <location>
        <begin position="193"/>
        <end position="237"/>
    </location>
</feature>
<dbReference type="Pfam" id="PF25598">
    <property type="entry name" value="ARM_PUB"/>
    <property type="match status" value="1"/>
</dbReference>
<dbReference type="InterPro" id="IPR058678">
    <property type="entry name" value="ARM_PUB"/>
</dbReference>
<reference evidence="6" key="2">
    <citation type="submission" date="2017-02" db="EMBL/GenBank/DDBJ databases">
        <title>Sunflower complete genome.</title>
        <authorList>
            <person name="Langlade N."/>
            <person name="Munos S."/>
        </authorList>
    </citation>
    <scope>NUCLEOTIDE SEQUENCE [LARGE SCALE GENOMIC DNA]</scope>
    <source>
        <tissue evidence="6">Leaves</tissue>
    </source>
</reference>
<organism evidence="6 7">
    <name type="scientific">Helianthus annuus</name>
    <name type="common">Common sunflower</name>
    <dbReference type="NCBI Taxonomy" id="4232"/>
    <lineage>
        <taxon>Eukaryota</taxon>
        <taxon>Viridiplantae</taxon>
        <taxon>Streptophyta</taxon>
        <taxon>Embryophyta</taxon>
        <taxon>Tracheophyta</taxon>
        <taxon>Spermatophyta</taxon>
        <taxon>Magnoliopsida</taxon>
        <taxon>eudicotyledons</taxon>
        <taxon>Gunneridae</taxon>
        <taxon>Pentapetalae</taxon>
        <taxon>asterids</taxon>
        <taxon>campanulids</taxon>
        <taxon>Asterales</taxon>
        <taxon>Asteraceae</taxon>
        <taxon>Asteroideae</taxon>
        <taxon>Heliantheae alliance</taxon>
        <taxon>Heliantheae</taxon>
        <taxon>Helianthus</taxon>
    </lineage>
</organism>
<evidence type="ECO:0000313" key="7">
    <source>
        <dbReference type="Proteomes" id="UP000215914"/>
    </source>
</evidence>
<dbReference type="InterPro" id="IPR011989">
    <property type="entry name" value="ARM-like"/>
</dbReference>
<dbReference type="EMBL" id="CM007897">
    <property type="protein sequence ID" value="OTG19497.1"/>
    <property type="molecule type" value="Genomic_DNA"/>
</dbReference>
<evidence type="ECO:0000256" key="1">
    <source>
        <dbReference type="ARBA" id="ARBA00022737"/>
    </source>
</evidence>
<evidence type="ECO:0000259" key="4">
    <source>
        <dbReference type="Pfam" id="PF25598"/>
    </source>
</evidence>
<dbReference type="InParanoid" id="A0A251U812"/>
<reference evidence="5 7" key="1">
    <citation type="journal article" date="2017" name="Nature">
        <title>The sunflower genome provides insights into oil metabolism, flowering and Asterid evolution.</title>
        <authorList>
            <person name="Badouin H."/>
            <person name="Gouzy J."/>
            <person name="Grassa C.J."/>
            <person name="Murat F."/>
            <person name="Staton S.E."/>
            <person name="Cottret L."/>
            <person name="Lelandais-Briere C."/>
            <person name="Owens G.L."/>
            <person name="Carrere S."/>
            <person name="Mayjonade B."/>
            <person name="Legrand L."/>
            <person name="Gill N."/>
            <person name="Kane N.C."/>
            <person name="Bowers J.E."/>
            <person name="Hubner S."/>
            <person name="Bellec A."/>
            <person name="Berard A."/>
            <person name="Berges H."/>
            <person name="Blanchet N."/>
            <person name="Boniface M.C."/>
            <person name="Brunel D."/>
            <person name="Catrice O."/>
            <person name="Chaidir N."/>
            <person name="Claudel C."/>
            <person name="Donnadieu C."/>
            <person name="Faraut T."/>
            <person name="Fievet G."/>
            <person name="Helmstetter N."/>
            <person name="King M."/>
            <person name="Knapp S.J."/>
            <person name="Lai Z."/>
            <person name="Le Paslier M.C."/>
            <person name="Lippi Y."/>
            <person name="Lorenzon L."/>
            <person name="Mandel J.R."/>
            <person name="Marage G."/>
            <person name="Marchand G."/>
            <person name="Marquand E."/>
            <person name="Bret-Mestries E."/>
            <person name="Morien E."/>
            <person name="Nambeesan S."/>
            <person name="Nguyen T."/>
            <person name="Pegot-Espagnet P."/>
            <person name="Pouilly N."/>
            <person name="Raftis F."/>
            <person name="Sallet E."/>
            <person name="Schiex T."/>
            <person name="Thomas J."/>
            <person name="Vandecasteele C."/>
            <person name="Vares D."/>
            <person name="Vear F."/>
            <person name="Vautrin S."/>
            <person name="Crespi M."/>
            <person name="Mangin B."/>
            <person name="Burke J.M."/>
            <person name="Salse J."/>
            <person name="Munos S."/>
            <person name="Vincourt P."/>
            <person name="Rieseberg L.H."/>
            <person name="Langlade N.B."/>
        </authorList>
    </citation>
    <scope>NUCLEOTIDE SEQUENCE [LARGE SCALE GENOMIC DNA]</scope>
    <source>
        <strain evidence="7">cv. SF193</strain>
        <tissue evidence="5">Leaves</tissue>
    </source>
</reference>
<dbReference type="SMART" id="SM00185">
    <property type="entry name" value="ARM"/>
    <property type="match status" value="4"/>
</dbReference>
<dbReference type="PROSITE" id="PS50176">
    <property type="entry name" value="ARM_REPEAT"/>
    <property type="match status" value="1"/>
</dbReference>
<dbReference type="GO" id="GO:0005737">
    <property type="term" value="C:cytoplasm"/>
    <property type="evidence" value="ECO:0000318"/>
    <property type="project" value="GO_Central"/>
</dbReference>
<dbReference type="GO" id="GO:0005634">
    <property type="term" value="C:nucleus"/>
    <property type="evidence" value="ECO:0000318"/>
    <property type="project" value="GO_Central"/>
</dbReference>
<keyword evidence="2" id="KW-0833">Ubl conjugation pathway</keyword>
<keyword evidence="7" id="KW-1185">Reference proteome</keyword>
<evidence type="ECO:0000313" key="6">
    <source>
        <dbReference type="EMBL" id="OTG19497.1"/>
    </source>
</evidence>